<dbReference type="Proteomes" id="UP000001060">
    <property type="component" value="Chromosome"/>
</dbReference>
<dbReference type="EMBL" id="FN650140">
    <property type="protein sequence ID" value="CBJ11420.1"/>
    <property type="molecule type" value="Genomic_DNA"/>
</dbReference>
<evidence type="ECO:0000313" key="2">
    <source>
        <dbReference type="EMBL" id="CBJ11420.1"/>
    </source>
</evidence>
<protein>
    <submittedName>
        <fullName evidence="2">Weak similarity to eukaryotic proteins</fullName>
    </submittedName>
</protein>
<evidence type="ECO:0000256" key="1">
    <source>
        <dbReference type="SAM" id="MobiDB-lite"/>
    </source>
</evidence>
<gene>
    <name evidence="2" type="ordered locus">LLO_1068</name>
</gene>
<proteinExistence type="predicted"/>
<dbReference type="eggNOG" id="ENOG5030YFV">
    <property type="taxonomic scope" value="Bacteria"/>
</dbReference>
<sequence length="523" mass="59620">MTFRQGLFDFLDSRKYLRELTPEAEKALLQKIRDKIGLSPFDFKDNAFDDHDTNRMRNYSGFNQQIFKNKEYTFDKLLRGDGQEKEGLRKEFEKVFQKEDFYDKSKELYKASMAAFKDIIVEKVPKPYSVEDIRGELNRVQTNARNAVAAQQKIELEKFKIMIEAQTNNLKTAFKEGAKAALKADLIKIDEIDDSIKNIDDLDDDDKIDKIIENKKAELIKKIEETHKSQLDAFDKATSENTILLDKAANAQMERFIFAAQMEKYAYGQSDARKRQEMLLALDAAVAKRLKENPQGNTMIETHISPDGMSISALDPMDLKFFYTPTGKKAEQKTPGVWTIEFSTRIFDPGYYLSFPANQEKPKADMIALAQTIRAAGFSGIKMTVDFPNDPYTEKLRLKQAYEACLEAGFPPVEFGEDGKPKKPQYIVLVDSKGREVNIQELFKDDGPKLGILHQQSKEQRKALDERKNVLASSRKSPPEITNQLKSDLNTGKNKGKTGPDIISQEKEKALEDQVEKVLKGPS</sequence>
<dbReference type="OrthoDB" id="5651348at2"/>
<dbReference type="RefSeq" id="WP_012978973.1">
    <property type="nucleotide sequence ID" value="NC_013861.1"/>
</dbReference>
<dbReference type="KEGG" id="llo:LLO_1068"/>
<feature type="region of interest" description="Disordered" evidence="1">
    <location>
        <begin position="468"/>
        <end position="523"/>
    </location>
</feature>
<dbReference type="AlphaFoldDB" id="D3HR93"/>
<dbReference type="STRING" id="661367.LLO_1068"/>
<keyword evidence="3" id="KW-1185">Reference proteome</keyword>
<organism evidence="2 3">
    <name type="scientific">Legionella longbeachae serogroup 1 (strain NSW150)</name>
    <dbReference type="NCBI Taxonomy" id="661367"/>
    <lineage>
        <taxon>Bacteria</taxon>
        <taxon>Pseudomonadati</taxon>
        <taxon>Pseudomonadota</taxon>
        <taxon>Gammaproteobacteria</taxon>
        <taxon>Legionellales</taxon>
        <taxon>Legionellaceae</taxon>
        <taxon>Legionella</taxon>
    </lineage>
</organism>
<reference evidence="2 3" key="1">
    <citation type="journal article" date="2010" name="PLoS Genet.">
        <title>Analysis of the Legionella longbeachae genome and transcriptome uncovers unique strategies to cause Legionnaires' disease.</title>
        <authorList>
            <person name="Cazalet C."/>
            <person name="Gomez-Valero L."/>
            <person name="Rusniok C."/>
            <person name="Lomma M."/>
            <person name="Dervins-Ravault D."/>
            <person name="Newton H."/>
            <person name="Sansom F."/>
            <person name="Jarraud S."/>
            <person name="Zidane N."/>
            <person name="Ma L."/>
            <person name="Bouchier C."/>
            <person name="Etienne J."/>
            <person name="Hartland E."/>
            <person name="Buchrieser C."/>
        </authorList>
    </citation>
    <scope>NUCLEOTIDE SEQUENCE [LARGE SCALE GENOMIC DNA]</scope>
    <source>
        <strain evidence="2 3">NSW150</strain>
    </source>
</reference>
<name>D3HR93_LEGLN</name>
<accession>D3HR93</accession>
<feature type="compositionally biased region" description="Polar residues" evidence="1">
    <location>
        <begin position="471"/>
        <end position="493"/>
    </location>
</feature>
<feature type="compositionally biased region" description="Basic and acidic residues" evidence="1">
    <location>
        <begin position="504"/>
        <end position="523"/>
    </location>
</feature>
<dbReference type="GeneID" id="40925295"/>
<evidence type="ECO:0000313" key="3">
    <source>
        <dbReference type="Proteomes" id="UP000001060"/>
    </source>
</evidence>
<dbReference type="HOGENOM" id="CLU_520533_0_0_6"/>